<organism evidence="5 6">
    <name type="scientific">Cutaneotrichosporon spelunceum</name>
    <dbReference type="NCBI Taxonomy" id="1672016"/>
    <lineage>
        <taxon>Eukaryota</taxon>
        <taxon>Fungi</taxon>
        <taxon>Dikarya</taxon>
        <taxon>Basidiomycota</taxon>
        <taxon>Agaricomycotina</taxon>
        <taxon>Tremellomycetes</taxon>
        <taxon>Trichosporonales</taxon>
        <taxon>Trichosporonaceae</taxon>
        <taxon>Cutaneotrichosporon</taxon>
    </lineage>
</organism>
<feature type="coiled-coil region" evidence="3">
    <location>
        <begin position="341"/>
        <end position="392"/>
    </location>
</feature>
<gene>
    <name evidence="5" type="ORF">CspeluHIS016_0201670</name>
</gene>
<feature type="compositionally biased region" description="Basic and acidic residues" evidence="4">
    <location>
        <begin position="496"/>
        <end position="505"/>
    </location>
</feature>
<feature type="compositionally biased region" description="Low complexity" evidence="4">
    <location>
        <begin position="570"/>
        <end position="582"/>
    </location>
</feature>
<evidence type="ECO:0008006" key="7">
    <source>
        <dbReference type="Google" id="ProtNLM"/>
    </source>
</evidence>
<feature type="compositionally biased region" description="Basic residues" evidence="4">
    <location>
        <begin position="477"/>
        <end position="491"/>
    </location>
</feature>
<feature type="compositionally biased region" description="Basic and acidic residues" evidence="4">
    <location>
        <begin position="94"/>
        <end position="103"/>
    </location>
</feature>
<name>A0AAD3TRC9_9TREE</name>
<reference evidence="5" key="1">
    <citation type="journal article" date="2023" name="BMC Genomics">
        <title>Chromosome-level genome assemblies of Cutaneotrichosporon spp. (Trichosporonales, Basidiomycota) reveal imbalanced evolution between nucleotide sequences and chromosome synteny.</title>
        <authorList>
            <person name="Kobayashi Y."/>
            <person name="Kayamori A."/>
            <person name="Aoki K."/>
            <person name="Shiwa Y."/>
            <person name="Matsutani M."/>
            <person name="Fujita N."/>
            <person name="Sugita T."/>
            <person name="Iwasaki W."/>
            <person name="Tanaka N."/>
            <person name="Takashima M."/>
        </authorList>
    </citation>
    <scope>NUCLEOTIDE SEQUENCE</scope>
    <source>
        <strain evidence="5">HIS016</strain>
    </source>
</reference>
<reference evidence="5" key="2">
    <citation type="submission" date="2023-06" db="EMBL/GenBank/DDBJ databases">
        <authorList>
            <person name="Kobayashi Y."/>
            <person name="Kayamori A."/>
            <person name="Aoki K."/>
            <person name="Shiwa Y."/>
            <person name="Fujita N."/>
            <person name="Sugita T."/>
            <person name="Iwasaki W."/>
            <person name="Tanaka N."/>
            <person name="Takashima M."/>
        </authorList>
    </citation>
    <scope>NUCLEOTIDE SEQUENCE</scope>
    <source>
        <strain evidence="5">HIS016</strain>
    </source>
</reference>
<evidence type="ECO:0000313" key="5">
    <source>
        <dbReference type="EMBL" id="GMK55111.1"/>
    </source>
</evidence>
<feature type="region of interest" description="Disordered" evidence="4">
    <location>
        <begin position="94"/>
        <end position="122"/>
    </location>
</feature>
<evidence type="ECO:0000256" key="3">
    <source>
        <dbReference type="SAM" id="Coils"/>
    </source>
</evidence>
<proteinExistence type="inferred from homology"/>
<evidence type="ECO:0000256" key="1">
    <source>
        <dbReference type="ARBA" id="ARBA00009291"/>
    </source>
</evidence>
<keyword evidence="2 3" id="KW-0175">Coiled coil</keyword>
<dbReference type="InterPro" id="IPR021622">
    <property type="entry name" value="Afadin/alpha-actinin-bd"/>
</dbReference>
<keyword evidence="6" id="KW-1185">Reference proteome</keyword>
<feature type="region of interest" description="Disordered" evidence="4">
    <location>
        <begin position="412"/>
        <end position="602"/>
    </location>
</feature>
<feature type="coiled-coil region" evidence="3">
    <location>
        <begin position="269"/>
        <end position="298"/>
    </location>
</feature>
<feature type="compositionally biased region" description="Low complexity" evidence="4">
    <location>
        <begin position="520"/>
        <end position="532"/>
    </location>
</feature>
<evidence type="ECO:0000256" key="4">
    <source>
        <dbReference type="SAM" id="MobiDB-lite"/>
    </source>
</evidence>
<accession>A0AAD3TRC9</accession>
<feature type="compositionally biased region" description="Polar residues" evidence="4">
    <location>
        <begin position="440"/>
        <end position="450"/>
    </location>
</feature>
<evidence type="ECO:0000313" key="6">
    <source>
        <dbReference type="Proteomes" id="UP001222932"/>
    </source>
</evidence>
<feature type="compositionally biased region" description="Basic and acidic residues" evidence="4">
    <location>
        <begin position="113"/>
        <end position="122"/>
    </location>
</feature>
<comment type="caution">
    <text evidence="5">The sequence shown here is derived from an EMBL/GenBank/DDBJ whole genome shotgun (WGS) entry which is preliminary data.</text>
</comment>
<dbReference type="Proteomes" id="UP001222932">
    <property type="component" value="Unassembled WGS sequence"/>
</dbReference>
<dbReference type="EMBL" id="BTCM01000002">
    <property type="protein sequence ID" value="GMK55111.1"/>
    <property type="molecule type" value="Genomic_DNA"/>
</dbReference>
<evidence type="ECO:0000256" key="2">
    <source>
        <dbReference type="ARBA" id="ARBA00023054"/>
    </source>
</evidence>
<dbReference type="Pfam" id="PF11559">
    <property type="entry name" value="ADIP"/>
    <property type="match status" value="1"/>
</dbReference>
<comment type="similarity">
    <text evidence="1">Belongs to the ADIP family.</text>
</comment>
<sequence>MVDDDKRTGHVSSLNAKLLAHGYAKRPLKLDRLSDSEQVHVANVITELLGSSVTNLSQIEELNGQVRSVEYERDRLYKSSERFETRCARLESELAASKAREGSTARALAEEEERTRSLRDETARARKAIESIRLAAAQEAKRAQLKTDKLRDHLARPPPTFELLNPVARGASAPAPGALPLLEAGLRDLSDLRASLQEEAEAFRHVCVSTANGLNEALAASEGREARVLLPTEFFGRGWTAHPAIADAKLRALVGDVRAHLLSPVMVVAEDETEVAERARAERERAKAEADLRDHVKDLEVEIAIVRGREEEARRVADEVAKLSVHASVPSTTDFEDARLREELVRQKRVLDTERQQLRDEAMRLHEERMALEVERALAAEARAAAARAEEERAAVAAVEAASALAALELRDTNPNPRAGTISASSSSSSLATKGPIHSTLPSRPTQSVAPVTPRKHAPRRPSPLSPHAAGALKKQVSPKKPKLHMKKRPSLARAVMDRQHRRSVEVASPRKISVTAKRSVSLGSSSSHSGVLGEGGKRGNASGEIRSGIPVSEQVKVGSAGGEIKRKPSSLTAGTAASLARSSKKPEGPLRSQPKKAGVWR</sequence>
<protein>
    <recommendedName>
        <fullName evidence="7">Afadin and alpha-actinin-binding-domain-containing protein</fullName>
    </recommendedName>
</protein>
<dbReference type="AlphaFoldDB" id="A0AAD3TRC9"/>